<dbReference type="EMBL" id="LGST01000029">
    <property type="protein sequence ID" value="KND98916.1"/>
    <property type="molecule type" value="Genomic_DNA"/>
</dbReference>
<gene>
    <name evidence="3" type="ORF">QG37_04261</name>
</gene>
<evidence type="ECO:0000256" key="2">
    <source>
        <dbReference type="SAM" id="MobiDB-lite"/>
    </source>
</evidence>
<dbReference type="Gene3D" id="1.20.5.170">
    <property type="match status" value="1"/>
</dbReference>
<dbReference type="GO" id="GO:0033596">
    <property type="term" value="C:TSC1-TSC2 complex"/>
    <property type="evidence" value="ECO:0007669"/>
    <property type="project" value="TreeGrafter"/>
</dbReference>
<feature type="region of interest" description="Disordered" evidence="2">
    <location>
        <begin position="917"/>
        <end position="942"/>
    </location>
</feature>
<dbReference type="PANTHER" id="PTHR15154:SF2">
    <property type="entry name" value="HAMARTIN"/>
    <property type="match status" value="1"/>
</dbReference>
<feature type="region of interest" description="Disordered" evidence="2">
    <location>
        <begin position="477"/>
        <end position="532"/>
    </location>
</feature>
<dbReference type="VEuPathDB" id="FungiDB:B9J08_001215"/>
<proteinExistence type="predicted"/>
<evidence type="ECO:0000313" key="4">
    <source>
        <dbReference type="Proteomes" id="UP000037122"/>
    </source>
</evidence>
<dbReference type="AlphaFoldDB" id="A0A0L0NXJ6"/>
<protein>
    <submittedName>
        <fullName evidence="3">Uncharacterized protein</fullName>
    </submittedName>
</protein>
<dbReference type="VEuPathDB" id="FungiDB:CJI96_0003059"/>
<accession>A0A0L0NXJ6</accession>
<feature type="compositionally biased region" description="Polar residues" evidence="2">
    <location>
        <begin position="495"/>
        <end position="516"/>
    </location>
</feature>
<organism evidence="3 4">
    <name type="scientific">Candidozyma auris</name>
    <name type="common">Yeast</name>
    <name type="synonym">Candida auris</name>
    <dbReference type="NCBI Taxonomy" id="498019"/>
    <lineage>
        <taxon>Eukaryota</taxon>
        <taxon>Fungi</taxon>
        <taxon>Dikarya</taxon>
        <taxon>Ascomycota</taxon>
        <taxon>Saccharomycotina</taxon>
        <taxon>Pichiomycetes</taxon>
        <taxon>Metschnikowiaceae</taxon>
        <taxon>Candidozyma</taxon>
    </lineage>
</organism>
<dbReference type="VEuPathDB" id="FungiDB:CJI97_001391"/>
<sequence length="1001" mass="113871">MSGSSRALLRTIVSVFENWSVNKNWDKLPSQDIKDLNDTIYAYKERHNLLSSLNSLINHELRSTYSKYIKDSLDLSKEVLFLDLLTKLLAGLNGEEVKLWLATYLFPAIESTGFDIKFVNKARDFIRLVTIDLFPTDDPALRDRRQAIARMVVDYILRIYLGTYEEAYKLIGMEFEDASARRNDTHENIERIRFMERNCGGLLQEYGQQSPTAYFTLINQYFVKVEDRLKVLCLVSMSVSSYASRSKAIIDTPLFHSLLRCLLEDQSESIVASALSVLAVFMGKLCEQLSPYVSDLFLIYARLIARQDPGTLPANTTEEKKTSWLVAPPDMELITAGSILSTSEESNFQYFITVLYALFPSNLLRFSKNPSGYLKLQHPKVVVYNLESFDAENKLHHLTRDLCRQMRLHPNLVELVTLQEELRSPLQWISNEIQGGMSEDDVILHVLRLNPVFIMWLPDSLMLPKLLSEKIQEDVRTSNQQFSGDSSGSRQRGSNVESINTTVTSDSIEGTLTPRRSSIVPKKVRNEKSPNEPQIRFKTVDFSMPKPEDSSPRPINANTLTLEHDGQILELFSAHEKLYRMSSTRRNSVQLELQNPQVASGNFQTTTKSASTLLNEQLKGKKDEEQTVSKGSSLDFYQRELLLYKNEIEFILYMKELYKLSCIKLKIHNGELRRSLEKQGFKSSPKNADLKSHNALLIALEELQKSSQTKLASAKAENVSLSKRIIEIQSEIKNLHGQLNDVQSIKDAALADLEVYKHSAGEMEVELEQLKLKEKAESAKSEPQPYPKAQSSSPSNEATPFISEHEAELHSLHVELEMARSETSSLERKLKDAEEKMDLTVRGYEKQIANMKLDIGESVRKEVGHYLRKIQELESAIMKYSTSIEEKNILIQQLSTSKPIKIPGGRELEYVSSPVKPRNIPVPPRHNRAYEIGTPDQRGGRNMQEYFDTRSSSGTLMRSSTSAQSVQINPRPHTAMYRLPTTTSIPVIKGRGGYQKRSKKM</sequence>
<keyword evidence="1" id="KW-0175">Coiled coil</keyword>
<dbReference type="InterPro" id="IPR007483">
    <property type="entry name" value="Hamartin"/>
</dbReference>
<evidence type="ECO:0000256" key="1">
    <source>
        <dbReference type="SAM" id="Coils"/>
    </source>
</evidence>
<evidence type="ECO:0000313" key="3">
    <source>
        <dbReference type="EMBL" id="KND98916.1"/>
    </source>
</evidence>
<dbReference type="VEuPathDB" id="FungiDB:CJJ09_003471"/>
<feature type="compositionally biased region" description="Polar residues" evidence="2">
    <location>
        <begin position="789"/>
        <end position="798"/>
    </location>
</feature>
<dbReference type="VEuPathDB" id="FungiDB:QG37_04261"/>
<comment type="caution">
    <text evidence="3">The sequence shown here is derived from an EMBL/GenBank/DDBJ whole genome shotgun (WGS) entry which is preliminary data.</text>
</comment>
<reference evidence="4" key="1">
    <citation type="journal article" date="2015" name="BMC Genomics">
        <title>Draft genome of a commonly misdiagnosed multidrug resistant pathogen Candida auris.</title>
        <authorList>
            <person name="Chatterjee S."/>
            <person name="Alampalli S.V."/>
            <person name="Nageshan R.K."/>
            <person name="Chettiar S.T."/>
            <person name="Joshi S."/>
            <person name="Tatu U.S."/>
        </authorList>
    </citation>
    <scope>NUCLEOTIDE SEQUENCE [LARGE SCALE GENOMIC DNA]</scope>
    <source>
        <strain evidence="4">6684</strain>
    </source>
</reference>
<dbReference type="GO" id="GO:0051726">
    <property type="term" value="P:regulation of cell cycle"/>
    <property type="evidence" value="ECO:0007669"/>
    <property type="project" value="TreeGrafter"/>
</dbReference>
<feature type="coiled-coil region" evidence="1">
    <location>
        <begin position="802"/>
        <end position="836"/>
    </location>
</feature>
<feature type="coiled-coil region" evidence="1">
    <location>
        <begin position="711"/>
        <end position="773"/>
    </location>
</feature>
<dbReference type="PANTHER" id="PTHR15154">
    <property type="entry name" value="HAMARTIN"/>
    <property type="match status" value="1"/>
</dbReference>
<dbReference type="VEuPathDB" id="FungiDB:CJJ07_003435"/>
<feature type="region of interest" description="Disordered" evidence="2">
    <location>
        <begin position="774"/>
        <end position="798"/>
    </location>
</feature>
<dbReference type="GO" id="GO:0032007">
    <property type="term" value="P:negative regulation of TOR signaling"/>
    <property type="evidence" value="ECO:0007669"/>
    <property type="project" value="TreeGrafter"/>
</dbReference>
<feature type="compositionally biased region" description="Low complexity" evidence="2">
    <location>
        <begin position="480"/>
        <end position="494"/>
    </location>
</feature>
<dbReference type="Proteomes" id="UP000037122">
    <property type="component" value="Unassembled WGS sequence"/>
</dbReference>
<name>A0A0L0NXJ6_CANAR</name>